<comment type="caution">
    <text evidence="2">The sequence shown here is derived from an EMBL/GenBank/DDBJ whole genome shotgun (WGS) entry which is preliminary data.</text>
</comment>
<dbReference type="Proteomes" id="UP001207528">
    <property type="component" value="Unassembled WGS sequence"/>
</dbReference>
<evidence type="ECO:0000313" key="2">
    <source>
        <dbReference type="EMBL" id="MCV7025201.1"/>
    </source>
</evidence>
<dbReference type="PROSITE" id="PS51273">
    <property type="entry name" value="GATASE_TYPE_1"/>
    <property type="match status" value="1"/>
</dbReference>
<dbReference type="InterPro" id="IPR044992">
    <property type="entry name" value="ChyE-like"/>
</dbReference>
<gene>
    <name evidence="2" type="ORF">H7I77_17915</name>
</gene>
<feature type="domain" description="Glutamine amidotransferase" evidence="1">
    <location>
        <begin position="81"/>
        <end position="187"/>
    </location>
</feature>
<reference evidence="2" key="1">
    <citation type="submission" date="2020-07" db="EMBL/GenBank/DDBJ databases">
        <authorList>
            <person name="Pettersson B.M.F."/>
            <person name="Behra P.R.K."/>
            <person name="Ramesh M."/>
            <person name="Das S."/>
            <person name="Dasgupta S."/>
            <person name="Kirsebom L.A."/>
        </authorList>
    </citation>
    <scope>NUCLEOTIDE SEQUENCE</scope>
    <source>
        <strain evidence="2">DSM 44203</strain>
    </source>
</reference>
<dbReference type="EMBL" id="JACKTI010000047">
    <property type="protein sequence ID" value="MCV7025201.1"/>
    <property type="molecule type" value="Genomic_DNA"/>
</dbReference>
<evidence type="ECO:0000259" key="1">
    <source>
        <dbReference type="Pfam" id="PF00117"/>
    </source>
</evidence>
<evidence type="ECO:0000313" key="3">
    <source>
        <dbReference type="Proteomes" id="UP001207528"/>
    </source>
</evidence>
<protein>
    <submittedName>
        <fullName evidence="2">Type 1 glutamine amidotransferase</fullName>
    </submittedName>
</protein>
<dbReference type="RefSeq" id="WP_067389181.1">
    <property type="nucleotide sequence ID" value="NZ_BCTA01000028.1"/>
</dbReference>
<proteinExistence type="predicted"/>
<dbReference type="Gene3D" id="3.40.50.880">
    <property type="match status" value="1"/>
</dbReference>
<sequence>MGRVTAKALFLYNDPIATEALLGEAFVDAGFDVHTFEVVPAGRAHSPAGHVTFPDPTNYDVLVPLGARWPVYDDALGRTWVGEQMTMMRCAADAGIAILGVCFGGQLLAQTFGGTVTRAPSPEIGWYDVESTDPLLVPGGRWFQWHYDRWTLPPGATELARTATASQAFLLGRTLALQFHPEVDLELLDRWLGDDDVGEVAAFGLTHDELRSQTTALAHDPAKRVRRLVHGFVTRVVGQPCPSS</sequence>
<dbReference type="AlphaFoldDB" id="A0AAW5SP45"/>
<dbReference type="Pfam" id="PF00117">
    <property type="entry name" value="GATase"/>
    <property type="match status" value="1"/>
</dbReference>
<organism evidence="2 3">
    <name type="scientific">Mycolicibacterium novocastrense</name>
    <name type="common">Mycobacterium novocastrense</name>
    <dbReference type="NCBI Taxonomy" id="59813"/>
    <lineage>
        <taxon>Bacteria</taxon>
        <taxon>Bacillati</taxon>
        <taxon>Actinomycetota</taxon>
        <taxon>Actinomycetes</taxon>
        <taxon>Mycobacteriales</taxon>
        <taxon>Mycobacteriaceae</taxon>
        <taxon>Mycolicibacterium</taxon>
    </lineage>
</organism>
<dbReference type="InterPro" id="IPR017926">
    <property type="entry name" value="GATASE"/>
</dbReference>
<dbReference type="PANTHER" id="PTHR42695:SF5">
    <property type="entry name" value="GLUTAMINE AMIDOTRANSFERASE YLR126C-RELATED"/>
    <property type="match status" value="1"/>
</dbReference>
<dbReference type="CDD" id="cd01741">
    <property type="entry name" value="GATase1_1"/>
    <property type="match status" value="1"/>
</dbReference>
<reference evidence="2" key="2">
    <citation type="journal article" date="2022" name="BMC Genomics">
        <title>Comparative genome analysis of mycobacteria focusing on tRNA and non-coding RNA.</title>
        <authorList>
            <person name="Behra P.R.K."/>
            <person name="Pettersson B.M.F."/>
            <person name="Ramesh M."/>
            <person name="Das S."/>
            <person name="Dasgupta S."/>
            <person name="Kirsebom L.A."/>
        </authorList>
    </citation>
    <scope>NUCLEOTIDE SEQUENCE</scope>
    <source>
        <strain evidence="2">DSM 44203</strain>
    </source>
</reference>
<dbReference type="SUPFAM" id="SSF52317">
    <property type="entry name" value="Class I glutamine amidotransferase-like"/>
    <property type="match status" value="1"/>
</dbReference>
<dbReference type="PANTHER" id="PTHR42695">
    <property type="entry name" value="GLUTAMINE AMIDOTRANSFERASE YLR126C-RELATED"/>
    <property type="match status" value="1"/>
</dbReference>
<keyword evidence="2" id="KW-0315">Glutamine amidotransferase</keyword>
<accession>A0AAW5SP45</accession>
<dbReference type="GO" id="GO:0005829">
    <property type="term" value="C:cytosol"/>
    <property type="evidence" value="ECO:0007669"/>
    <property type="project" value="TreeGrafter"/>
</dbReference>
<name>A0AAW5SP45_MYCNV</name>
<dbReference type="InterPro" id="IPR029062">
    <property type="entry name" value="Class_I_gatase-like"/>
</dbReference>